<accession>A0A6S4P9Z2</accession>
<sequence length="348" mass="36680">MANGDTSASRLGQVNVAGDVDALFLKVFSGEILTTFEEFNVMKGLHTIRTIANGKSAQFPVTGIATAAYHTPGQNIADAGNSYLSAIKHAEKVISIDDVLLASTFIANIDELKNHYDVRSIYAQELGKALAKRFDLATMKTLAAAARTESALKTGASDGYDGIDGIAINSTVALNSLTGQNIQDVLFEAAQKLDENDIPNDGKRFAILKPKDYYTLIASGEEVVNRDFGGRGDVATGRIPMVAGINLYKSNHLNDIDVDLSSVSTGDGSSSVKNDVFGGGSNGAGYNGNLAKTQIIGGHPSAIGTVKLLDLATESDYKVELQGNLFVAKYAMGHGVLRPEAAFEVTAP</sequence>
<name>A0A6S4P9Z2_9CAUD</name>
<dbReference type="EMBL" id="AP013544">
    <property type="protein sequence ID" value="BAQ94252.1"/>
    <property type="molecule type" value="Genomic_DNA"/>
</dbReference>
<evidence type="ECO:0000313" key="3">
    <source>
        <dbReference type="Proteomes" id="UP000505037"/>
    </source>
</evidence>
<dbReference type="InterPro" id="IPR049301">
    <property type="entry name" value="Capsid_Gp10A/Gp10B-like_dom"/>
</dbReference>
<protein>
    <submittedName>
        <fullName evidence="2">Minor capsid protein 10</fullName>
    </submittedName>
</protein>
<keyword evidence="3" id="KW-1185">Reference proteome</keyword>
<dbReference type="GeneID" id="55412356"/>
<reference evidence="2 3" key="1">
    <citation type="journal article" date="2013" name="PLoS Genet.">
        <title>Expanding the Marine Virosphere Using Metagenomics.</title>
        <authorList>
            <person name="Mizuno C.M."/>
            <person name="Rodriguez-Valera F."/>
            <person name="Kimes N.E."/>
            <person name="Ghai R."/>
        </authorList>
    </citation>
    <scope>NUCLEOTIDE SEQUENCE [LARGE SCALE GENOMIC DNA]</scope>
    <source>
        <strain evidence="2">UvMED-CGR-U-MedDCM-OCT-S45-C18</strain>
    </source>
</reference>
<dbReference type="RefSeq" id="YP_009777794.1">
    <property type="nucleotide sequence ID" value="NC_047704.1"/>
</dbReference>
<feature type="domain" description="Capsid Gp10A/Gp10B-like" evidence="1">
    <location>
        <begin position="58"/>
        <end position="345"/>
    </location>
</feature>
<dbReference type="Pfam" id="PF21703">
    <property type="entry name" value="Gp10A-like"/>
    <property type="match status" value="1"/>
</dbReference>
<evidence type="ECO:0000259" key="1">
    <source>
        <dbReference type="Pfam" id="PF21703"/>
    </source>
</evidence>
<proteinExistence type="predicted"/>
<dbReference type="Proteomes" id="UP000505037">
    <property type="component" value="Segment"/>
</dbReference>
<dbReference type="KEGG" id="vg:55412356"/>
<organism evidence="2 3">
    <name type="scientific">uncultured phage_MedDCM-OCT-S45-C18</name>
    <dbReference type="NCBI Taxonomy" id="2741072"/>
    <lineage>
        <taxon>Viruses</taxon>
        <taxon>Duplodnaviria</taxon>
        <taxon>Heunggongvirae</taxon>
        <taxon>Uroviricota</taxon>
        <taxon>Caudoviricetes</taxon>
        <taxon>Autographivirales</taxon>
        <taxon>Ayaqvirus</taxon>
        <taxon>Ayaqvirus S45C18</taxon>
    </lineage>
</organism>
<evidence type="ECO:0000313" key="2">
    <source>
        <dbReference type="EMBL" id="BAQ94252.1"/>
    </source>
</evidence>